<dbReference type="GO" id="GO:0003677">
    <property type="term" value="F:DNA binding"/>
    <property type="evidence" value="ECO:0007669"/>
    <property type="project" value="UniProtKB-KW"/>
</dbReference>
<evidence type="ECO:0000256" key="2">
    <source>
        <dbReference type="ARBA" id="ARBA00023125"/>
    </source>
</evidence>
<dbReference type="InterPro" id="IPR016136">
    <property type="entry name" value="DNA_helicase_N/primase_C"/>
</dbReference>
<evidence type="ECO:0000313" key="5">
    <source>
        <dbReference type="EMBL" id="ROR97807.1"/>
    </source>
</evidence>
<reference evidence="5 6" key="1">
    <citation type="submission" date="2018-11" db="EMBL/GenBank/DDBJ databases">
        <title>Sequencing the genomes of 1000 actinobacteria strains.</title>
        <authorList>
            <person name="Klenk H.-P."/>
        </authorList>
    </citation>
    <scope>NUCLEOTIDE SEQUENCE [LARGE SCALE GENOMIC DNA]</scope>
    <source>
        <strain evidence="5 6">DSM 13521</strain>
    </source>
</reference>
<keyword evidence="5" id="KW-0067">ATP-binding</keyword>
<proteinExistence type="predicted"/>
<dbReference type="SUPFAM" id="SSF48024">
    <property type="entry name" value="N-terminal domain of DnaB helicase"/>
    <property type="match status" value="1"/>
</dbReference>
<feature type="region of interest" description="Disordered" evidence="3">
    <location>
        <begin position="384"/>
        <end position="407"/>
    </location>
</feature>
<dbReference type="GO" id="GO:0005829">
    <property type="term" value="C:cytosol"/>
    <property type="evidence" value="ECO:0007669"/>
    <property type="project" value="TreeGrafter"/>
</dbReference>
<evidence type="ECO:0000256" key="3">
    <source>
        <dbReference type="SAM" id="MobiDB-lite"/>
    </source>
</evidence>
<dbReference type="PANTHER" id="PTHR30153:SF2">
    <property type="entry name" value="REPLICATIVE DNA HELICASE"/>
    <property type="match status" value="1"/>
</dbReference>
<feature type="domain" description="DNA helicase DnaB-like N-terminal" evidence="4">
    <location>
        <begin position="2"/>
        <end position="98"/>
    </location>
</feature>
<organism evidence="5 6">
    <name type="scientific">Salana multivorans</name>
    <dbReference type="NCBI Taxonomy" id="120377"/>
    <lineage>
        <taxon>Bacteria</taxon>
        <taxon>Bacillati</taxon>
        <taxon>Actinomycetota</taxon>
        <taxon>Actinomycetes</taxon>
        <taxon>Micrococcales</taxon>
        <taxon>Beutenbergiaceae</taxon>
        <taxon>Salana</taxon>
    </lineage>
</organism>
<dbReference type="Gene3D" id="1.10.860.10">
    <property type="entry name" value="DNAb Helicase, Chain A"/>
    <property type="match status" value="1"/>
</dbReference>
<accession>A0A3N2DDK9</accession>
<dbReference type="Pfam" id="PF13481">
    <property type="entry name" value="AAA_25"/>
    <property type="match status" value="1"/>
</dbReference>
<keyword evidence="6" id="KW-1185">Reference proteome</keyword>
<dbReference type="GO" id="GO:0005524">
    <property type="term" value="F:ATP binding"/>
    <property type="evidence" value="ECO:0007669"/>
    <property type="project" value="InterPro"/>
</dbReference>
<dbReference type="GO" id="GO:0003678">
    <property type="term" value="F:DNA helicase activity"/>
    <property type="evidence" value="ECO:0007669"/>
    <property type="project" value="InterPro"/>
</dbReference>
<keyword evidence="5" id="KW-0347">Helicase</keyword>
<dbReference type="InterPro" id="IPR036185">
    <property type="entry name" value="DNA_heli_DnaB-like_N_sf"/>
</dbReference>
<dbReference type="Pfam" id="PF00772">
    <property type="entry name" value="DnaB"/>
    <property type="match status" value="1"/>
</dbReference>
<feature type="compositionally biased region" description="Polar residues" evidence="3">
    <location>
        <begin position="384"/>
        <end position="399"/>
    </location>
</feature>
<dbReference type="Proteomes" id="UP000275356">
    <property type="component" value="Unassembled WGS sequence"/>
</dbReference>
<dbReference type="PANTHER" id="PTHR30153">
    <property type="entry name" value="REPLICATIVE DNA HELICASE DNAB"/>
    <property type="match status" value="1"/>
</dbReference>
<dbReference type="Gene3D" id="3.40.50.300">
    <property type="entry name" value="P-loop containing nucleotide triphosphate hydrolases"/>
    <property type="match status" value="1"/>
</dbReference>
<dbReference type="AlphaFoldDB" id="A0A3N2DDK9"/>
<protein>
    <submittedName>
        <fullName evidence="5">Replicative DNA helicase</fullName>
    </submittedName>
</protein>
<name>A0A3N2DDK9_9MICO</name>
<evidence type="ECO:0000313" key="6">
    <source>
        <dbReference type="Proteomes" id="UP000275356"/>
    </source>
</evidence>
<dbReference type="GO" id="GO:0006260">
    <property type="term" value="P:DNA replication"/>
    <property type="evidence" value="ECO:0007669"/>
    <property type="project" value="UniProtKB-KW"/>
</dbReference>
<keyword evidence="2" id="KW-0238">DNA-binding</keyword>
<dbReference type="InterPro" id="IPR027417">
    <property type="entry name" value="P-loop_NTPase"/>
</dbReference>
<comment type="caution">
    <text evidence="5">The sequence shown here is derived from an EMBL/GenBank/DDBJ whole genome shotgun (WGS) entry which is preliminary data.</text>
</comment>
<dbReference type="InterPro" id="IPR007693">
    <property type="entry name" value="DNA_helicase_DnaB-like_N"/>
</dbReference>
<dbReference type="SUPFAM" id="SSF52540">
    <property type="entry name" value="P-loop containing nucleoside triphosphate hydrolases"/>
    <property type="match status" value="1"/>
</dbReference>
<keyword evidence="5" id="KW-0378">Hydrolase</keyword>
<evidence type="ECO:0000256" key="1">
    <source>
        <dbReference type="ARBA" id="ARBA00022705"/>
    </source>
</evidence>
<dbReference type="EMBL" id="RKHQ01000001">
    <property type="protein sequence ID" value="ROR97807.1"/>
    <property type="molecule type" value="Genomic_DNA"/>
</dbReference>
<gene>
    <name evidence="5" type="ORF">EDD28_2416</name>
</gene>
<keyword evidence="1" id="KW-0235">DNA replication</keyword>
<keyword evidence="5" id="KW-0547">Nucleotide-binding</keyword>
<sequence>MSAEAEAAVIGAALLSPGSLALVADHITADDFQDVALGRGYALLQQMRAAGDKIDPITFVDRAAAEGIRGLPHERVHQIFASTPTAANADYYAQIVADAATKRRLVVAGQRLAQIGSSEIDATQAMTAAREVMAGVSTKPTGGLQAPTLGHLLEGSDEYDWLIPGLLERRDRLVLTGGEGAGKSTWVRQIVLASAAGVHPVTFEQIEPVRCLVVDAENSEKQWRRKAGYIARHAARRGSVDPADTVHIACVARLDITTDRDLSAVHRLVDEHDPQMLAIGPLYKLVPRAITSDDDAAPLIDALDSLRARGLALVMEAHAGHAQTGDGERNLRPRGSAALLGWPEFGMGLRAVSGDPAAVDLVRWRGDRDERSWPARLRRGTTSGWPWVSDDTTSGTWTPSGAHEKWS</sequence>
<evidence type="ECO:0000259" key="4">
    <source>
        <dbReference type="Pfam" id="PF00772"/>
    </source>
</evidence>
<dbReference type="RefSeq" id="WP_170169454.1">
    <property type="nucleotide sequence ID" value="NZ_RKHQ01000001.1"/>
</dbReference>